<dbReference type="GeneID" id="123452166"/>
<sequence length="433" mass="48025">MANFRMDDDDELFHRYDPEVLAANGIDYPPGDARMRIKWWAFLMQVEGNLTLTNMSVPSAKIIRYPDQMEKAWGWWRLLPIYQGLDSDRPLYREYLCEYYLRNPPESVDDSASTGHKFVVRSAWTNENGRLIPLARKCLEMEAKFISLCKRNKIKLTDTETALSHKIKQHAQDIVDGVCEYAGAYAAAAALVCICKEAELMCERAMCGRYNSGNMTCMLCNQIREHAISLMLYKGSGSIAAAAGAAMVGAAKEAKLLRENLSGISFDEATSVSIREEACCILQDMHTEAFGANGKNNIAATAAADGADISTRISTVGNLTYTASNGKEDRKRELGSNGYAEWNDDKENMESCNGNNIVTSAAAGVEKSTGIRALRDLTCTASSGKEDNKRTLRSNGCTERNDAKENMENVNQKTGEEYVWKNETEEEAYKEAA</sequence>
<reference evidence="2" key="2">
    <citation type="submission" date="2020-10" db="EMBL/GenBank/DDBJ databases">
        <authorList>
            <person name="Scholz U."/>
            <person name="Mascher M."/>
            <person name="Fiebig A."/>
        </authorList>
    </citation>
    <scope>NUCLEOTIDE SEQUENCE [LARGE SCALE GENOMIC DNA]</scope>
    <source>
        <strain evidence="2">cv. Morex</strain>
    </source>
</reference>
<name>A0A8I6XK54_HORVV</name>
<keyword evidence="3" id="KW-1185">Reference proteome</keyword>
<dbReference type="RefSeq" id="XP_044984705.1">
    <property type="nucleotide sequence ID" value="XM_045128770.1"/>
</dbReference>
<feature type="region of interest" description="Disordered" evidence="1">
    <location>
        <begin position="383"/>
        <end position="433"/>
    </location>
</feature>
<dbReference type="AlphaFoldDB" id="A0A8I6XK54"/>
<dbReference type="KEGG" id="hvg:123452166"/>
<proteinExistence type="predicted"/>
<reference evidence="2" key="3">
    <citation type="submission" date="2022-01" db="UniProtKB">
        <authorList>
            <consortium name="EnsemblPlants"/>
        </authorList>
    </citation>
    <scope>IDENTIFICATION</scope>
    <source>
        <strain evidence="2">subsp. vulgare</strain>
    </source>
</reference>
<dbReference type="EnsemblPlants" id="HORVU.MOREX.r3.5HG0509660.1">
    <property type="protein sequence ID" value="HORVU.MOREX.r3.5HG0509660.1"/>
    <property type="gene ID" value="HORVU.MOREX.r3.5HG0509660"/>
</dbReference>
<accession>A0A8I6XK54</accession>
<protein>
    <submittedName>
        <fullName evidence="2">Uncharacterized protein</fullName>
    </submittedName>
</protein>
<organism evidence="2 3">
    <name type="scientific">Hordeum vulgare subsp. vulgare</name>
    <name type="common">Domesticated barley</name>
    <dbReference type="NCBI Taxonomy" id="112509"/>
    <lineage>
        <taxon>Eukaryota</taxon>
        <taxon>Viridiplantae</taxon>
        <taxon>Streptophyta</taxon>
        <taxon>Embryophyta</taxon>
        <taxon>Tracheophyta</taxon>
        <taxon>Spermatophyta</taxon>
        <taxon>Magnoliopsida</taxon>
        <taxon>Liliopsida</taxon>
        <taxon>Poales</taxon>
        <taxon>Poaceae</taxon>
        <taxon>BOP clade</taxon>
        <taxon>Pooideae</taxon>
        <taxon>Triticodae</taxon>
        <taxon>Triticeae</taxon>
        <taxon>Hordeinae</taxon>
        <taxon>Hordeum</taxon>
    </lineage>
</organism>
<dbReference type="OrthoDB" id="650430at2759"/>
<reference evidence="3" key="1">
    <citation type="journal article" date="2012" name="Nature">
        <title>A physical, genetic and functional sequence assembly of the barley genome.</title>
        <authorList>
            <consortium name="The International Barley Genome Sequencing Consortium"/>
            <person name="Mayer K.F."/>
            <person name="Waugh R."/>
            <person name="Brown J.W."/>
            <person name="Schulman A."/>
            <person name="Langridge P."/>
            <person name="Platzer M."/>
            <person name="Fincher G.B."/>
            <person name="Muehlbauer G.J."/>
            <person name="Sato K."/>
            <person name="Close T.J."/>
            <person name="Wise R.P."/>
            <person name="Stein N."/>
        </authorList>
    </citation>
    <scope>NUCLEOTIDE SEQUENCE [LARGE SCALE GENOMIC DNA]</scope>
    <source>
        <strain evidence="3">cv. Morex</strain>
    </source>
</reference>
<evidence type="ECO:0000256" key="1">
    <source>
        <dbReference type="SAM" id="MobiDB-lite"/>
    </source>
</evidence>
<dbReference type="Gramene" id="HORVU.MOREX.r3.5HG0509660.1">
    <property type="protein sequence ID" value="HORVU.MOREX.r3.5HG0509660.1"/>
    <property type="gene ID" value="HORVU.MOREX.r3.5HG0509660"/>
</dbReference>
<feature type="compositionally biased region" description="Basic and acidic residues" evidence="1">
    <location>
        <begin position="414"/>
        <end position="433"/>
    </location>
</feature>
<evidence type="ECO:0000313" key="3">
    <source>
        <dbReference type="Proteomes" id="UP000011116"/>
    </source>
</evidence>
<dbReference type="Gramene" id="HORVU.MOREX.r2.5HG0423290.1">
    <property type="protein sequence ID" value="HORVU.MOREX.r2.5HG0423290.1"/>
    <property type="gene ID" value="HORVU.MOREX.r2.5HG0423290"/>
</dbReference>
<evidence type="ECO:0000313" key="2">
    <source>
        <dbReference type="EnsemblPlants" id="HORVU.MOREX.r3.5HG0509660.1"/>
    </source>
</evidence>
<dbReference type="Proteomes" id="UP000011116">
    <property type="component" value="Chromosome 5H"/>
</dbReference>